<reference evidence="1" key="1">
    <citation type="submission" date="2022-11" db="EMBL/GenBank/DDBJ databases">
        <title>Centuries of genome instability and evolution in soft-shell clam transmissible cancer (bioRxiv).</title>
        <authorList>
            <person name="Hart S.F.M."/>
            <person name="Yonemitsu M.A."/>
            <person name="Giersch R.M."/>
            <person name="Beal B.F."/>
            <person name="Arriagada G."/>
            <person name="Davis B.W."/>
            <person name="Ostrander E.A."/>
            <person name="Goff S.P."/>
            <person name="Metzger M.J."/>
        </authorList>
    </citation>
    <scope>NUCLEOTIDE SEQUENCE</scope>
    <source>
        <strain evidence="1">MELC-2E11</strain>
        <tissue evidence="1">Siphon/mantle</tissue>
    </source>
</reference>
<dbReference type="Proteomes" id="UP001164746">
    <property type="component" value="Chromosome 10"/>
</dbReference>
<proteinExistence type="predicted"/>
<accession>A0ABY7F7D4</accession>
<evidence type="ECO:0000313" key="2">
    <source>
        <dbReference type="Proteomes" id="UP001164746"/>
    </source>
</evidence>
<evidence type="ECO:0000313" key="1">
    <source>
        <dbReference type="EMBL" id="WAR16701.1"/>
    </source>
</evidence>
<organism evidence="1 2">
    <name type="scientific">Mya arenaria</name>
    <name type="common">Soft-shell clam</name>
    <dbReference type="NCBI Taxonomy" id="6604"/>
    <lineage>
        <taxon>Eukaryota</taxon>
        <taxon>Metazoa</taxon>
        <taxon>Spiralia</taxon>
        <taxon>Lophotrochozoa</taxon>
        <taxon>Mollusca</taxon>
        <taxon>Bivalvia</taxon>
        <taxon>Autobranchia</taxon>
        <taxon>Heteroconchia</taxon>
        <taxon>Euheterodonta</taxon>
        <taxon>Imparidentia</taxon>
        <taxon>Neoheterodontei</taxon>
        <taxon>Myida</taxon>
        <taxon>Myoidea</taxon>
        <taxon>Myidae</taxon>
        <taxon>Mya</taxon>
    </lineage>
</organism>
<dbReference type="EMBL" id="CP111021">
    <property type="protein sequence ID" value="WAR16701.1"/>
    <property type="molecule type" value="Genomic_DNA"/>
</dbReference>
<name>A0ABY7F7D4_MYAAR</name>
<protein>
    <submittedName>
        <fullName evidence="1">Uncharacterized protein</fullName>
    </submittedName>
</protein>
<gene>
    <name evidence="1" type="ORF">MAR_031295</name>
</gene>
<sequence length="225" mass="24728">MNVDHNANHAPQTVAKRAMTATGEKHVMKTVHKSVLRVENRMGIVYPVNLDTTFIIANAPPVYVTQEGVHPVMTDTGEVHVMETVRKTVRCVVNLMVIVCPVILDTTCIMANVPLVVRTVQYVAKEGVLPVMTDTGEGHVMKTVRKIVLCAVNRTVIACPVLLDTTFIIANVPIVVHTVQHVAPEGVYPVMTDTGEVHVIKTVRKTVLRVVNRMAIVYPVDLDTI</sequence>
<keyword evidence="2" id="KW-1185">Reference proteome</keyword>